<sequence>MARRISRLLAGERSTPPGLPNFDSTTVFIRTVGIDRLGNREH</sequence>
<protein>
    <submittedName>
        <fullName evidence="2">Uncharacterized protein</fullName>
    </submittedName>
</protein>
<gene>
    <name evidence="2" type="ORF">C480_04926</name>
</gene>
<proteinExistence type="predicted"/>
<accession>M0B8Z3</accession>
<comment type="caution">
    <text evidence="2">The sequence shown here is derived from an EMBL/GenBank/DDBJ whole genome shotgun (WGS) entry which is preliminary data.</text>
</comment>
<feature type="region of interest" description="Disordered" evidence="1">
    <location>
        <begin position="1"/>
        <end position="22"/>
    </location>
</feature>
<dbReference type="RefSeq" id="WP_006664503.1">
    <property type="nucleotide sequence ID" value="NZ_AOIP01000015.1"/>
</dbReference>
<keyword evidence="3" id="KW-1185">Reference proteome</keyword>
<name>M0B8Z3_9EURY</name>
<organism evidence="2 3">
    <name type="scientific">Natrialba aegyptia DSM 13077</name>
    <dbReference type="NCBI Taxonomy" id="1227491"/>
    <lineage>
        <taxon>Archaea</taxon>
        <taxon>Methanobacteriati</taxon>
        <taxon>Methanobacteriota</taxon>
        <taxon>Stenosarchaea group</taxon>
        <taxon>Halobacteria</taxon>
        <taxon>Halobacteriales</taxon>
        <taxon>Natrialbaceae</taxon>
        <taxon>Natrialba</taxon>
    </lineage>
</organism>
<dbReference type="PATRIC" id="fig|1227491.4.peg.1007"/>
<dbReference type="EMBL" id="AOIP01000015">
    <property type="protein sequence ID" value="ELZ07371.1"/>
    <property type="molecule type" value="Genomic_DNA"/>
</dbReference>
<evidence type="ECO:0000256" key="1">
    <source>
        <dbReference type="SAM" id="MobiDB-lite"/>
    </source>
</evidence>
<reference evidence="2 3" key="1">
    <citation type="journal article" date="2014" name="PLoS Genet.">
        <title>Phylogenetically driven sequencing of extremely halophilic archaea reveals strategies for static and dynamic osmo-response.</title>
        <authorList>
            <person name="Becker E.A."/>
            <person name="Seitzer P.M."/>
            <person name="Tritt A."/>
            <person name="Larsen D."/>
            <person name="Krusor M."/>
            <person name="Yao A.I."/>
            <person name="Wu D."/>
            <person name="Madern D."/>
            <person name="Eisen J.A."/>
            <person name="Darling A.E."/>
            <person name="Facciotti M.T."/>
        </authorList>
    </citation>
    <scope>NUCLEOTIDE SEQUENCE [LARGE SCALE GENOMIC DNA]</scope>
    <source>
        <strain evidence="2 3">DSM 13077</strain>
    </source>
</reference>
<dbReference type="AlphaFoldDB" id="M0B8Z3"/>
<evidence type="ECO:0000313" key="3">
    <source>
        <dbReference type="Proteomes" id="UP000011591"/>
    </source>
</evidence>
<evidence type="ECO:0000313" key="2">
    <source>
        <dbReference type="EMBL" id="ELZ07371.1"/>
    </source>
</evidence>
<dbReference type="Proteomes" id="UP000011591">
    <property type="component" value="Unassembled WGS sequence"/>
</dbReference>